<evidence type="ECO:0008006" key="4">
    <source>
        <dbReference type="Google" id="ProtNLM"/>
    </source>
</evidence>
<accession>F0S4T6</accession>
<dbReference type="HOGENOM" id="CLU_098650_0_0_10"/>
<gene>
    <name evidence="2" type="ordered locus">Pedsa_2560</name>
</gene>
<dbReference type="Proteomes" id="UP000000310">
    <property type="component" value="Chromosome"/>
</dbReference>
<keyword evidence="1" id="KW-0732">Signal</keyword>
<dbReference type="eggNOG" id="ENOG5032ZKA">
    <property type="taxonomic scope" value="Bacteria"/>
</dbReference>
<dbReference type="STRING" id="762903.Pedsa_2560"/>
<dbReference type="KEGG" id="psn:Pedsa_2560"/>
<feature type="chain" id="PRO_5003259939" description="GLPGLI family protein" evidence="1">
    <location>
        <begin position="26"/>
        <end position="246"/>
    </location>
</feature>
<feature type="signal peptide" evidence="1">
    <location>
        <begin position="1"/>
        <end position="25"/>
    </location>
</feature>
<keyword evidence="3" id="KW-1185">Reference proteome</keyword>
<dbReference type="AlphaFoldDB" id="F0S4T6"/>
<proteinExistence type="predicted"/>
<evidence type="ECO:0000256" key="1">
    <source>
        <dbReference type="SAM" id="SignalP"/>
    </source>
</evidence>
<reference evidence="2 3" key="1">
    <citation type="journal article" date="2011" name="Stand. Genomic Sci.">
        <title>Complete genome sequence of the gliding, heparinolytic Pedobacter saltans type strain (113).</title>
        <authorList>
            <person name="Liolios K."/>
            <person name="Sikorski J."/>
            <person name="Lu M."/>
            <person name="Nolan M."/>
            <person name="Lapidus A."/>
            <person name="Lucas S."/>
            <person name="Hammon N."/>
            <person name="Deshpande S."/>
            <person name="Cheng J.F."/>
            <person name="Tapia R."/>
            <person name="Han C."/>
            <person name="Goodwin L."/>
            <person name="Pitluck S."/>
            <person name="Huntemann M."/>
            <person name="Ivanova N."/>
            <person name="Pagani I."/>
            <person name="Mavromatis K."/>
            <person name="Ovchinikova G."/>
            <person name="Pati A."/>
            <person name="Chen A."/>
            <person name="Palaniappan K."/>
            <person name="Land M."/>
            <person name="Hauser L."/>
            <person name="Brambilla E.M."/>
            <person name="Kotsyurbenko O."/>
            <person name="Rohde M."/>
            <person name="Tindall B.J."/>
            <person name="Abt B."/>
            <person name="Goker M."/>
            <person name="Detter J.C."/>
            <person name="Woyke T."/>
            <person name="Bristow J."/>
            <person name="Eisen J.A."/>
            <person name="Markowitz V."/>
            <person name="Hugenholtz P."/>
            <person name="Klenk H.P."/>
            <person name="Kyrpides N.C."/>
        </authorList>
    </citation>
    <scope>NUCLEOTIDE SEQUENCE [LARGE SCALE GENOMIC DNA]</scope>
    <source>
        <strain evidence="3">ATCC 51119 / DSM 12145 / JCM 21818 / LMG 10337 / NBRC 100064 / NCIMB 13643</strain>
    </source>
</reference>
<organism evidence="2 3">
    <name type="scientific">Pseudopedobacter saltans (strain ATCC 51119 / DSM 12145 / JCM 21818 / CCUG 39354 / LMG 10337 / NBRC 100064 / NCIMB 13643)</name>
    <name type="common">Pedobacter saltans</name>
    <dbReference type="NCBI Taxonomy" id="762903"/>
    <lineage>
        <taxon>Bacteria</taxon>
        <taxon>Pseudomonadati</taxon>
        <taxon>Bacteroidota</taxon>
        <taxon>Sphingobacteriia</taxon>
        <taxon>Sphingobacteriales</taxon>
        <taxon>Sphingobacteriaceae</taxon>
        <taxon>Pseudopedobacter</taxon>
    </lineage>
</organism>
<name>F0S4T6_PSESL</name>
<evidence type="ECO:0000313" key="3">
    <source>
        <dbReference type="Proteomes" id="UP000000310"/>
    </source>
</evidence>
<protein>
    <recommendedName>
        <fullName evidence="4">GLPGLI family protein</fullName>
    </recommendedName>
</protein>
<dbReference type="EMBL" id="CP002545">
    <property type="protein sequence ID" value="ADY53104.1"/>
    <property type="molecule type" value="Genomic_DNA"/>
</dbReference>
<evidence type="ECO:0000313" key="2">
    <source>
        <dbReference type="EMBL" id="ADY53104.1"/>
    </source>
</evidence>
<reference evidence="3" key="2">
    <citation type="submission" date="2011-02" db="EMBL/GenBank/DDBJ databases">
        <title>The complete genome of Pedobacter saltans DSM 12145.</title>
        <authorList>
            <consortium name="US DOE Joint Genome Institute (JGI-PGF)"/>
            <person name="Lucas S."/>
            <person name="Copeland A."/>
            <person name="Lapidus A."/>
            <person name="Bruce D."/>
            <person name="Goodwin L."/>
            <person name="Pitluck S."/>
            <person name="Kyrpides N."/>
            <person name="Mavromatis K."/>
            <person name="Pagani I."/>
            <person name="Ivanova N."/>
            <person name="Ovchinnikova G."/>
            <person name="Lu M."/>
            <person name="Detter J.C."/>
            <person name="Han C."/>
            <person name="Land M."/>
            <person name="Hauser L."/>
            <person name="Markowitz V."/>
            <person name="Cheng J.-F."/>
            <person name="Hugenholtz P."/>
            <person name="Woyke T."/>
            <person name="Wu D."/>
            <person name="Tindall B."/>
            <person name="Pomrenke H.G."/>
            <person name="Brambilla E."/>
            <person name="Klenk H.-P."/>
            <person name="Eisen J.A."/>
        </authorList>
    </citation>
    <scope>NUCLEOTIDE SEQUENCE [LARGE SCALE GENOMIC DNA]</scope>
    <source>
        <strain evidence="3">ATCC 51119 / DSM 12145 / JCM 21818 / LMG 10337 / NBRC 100064 / NCIMB 13643</strain>
    </source>
</reference>
<sequence length="246" mass="28677">MGFNVRFFGIFIMPFLFAKMTQAQALNDSLYVRELTRIMVENYTNAQYSQAPIYNGKVYRPDLKLDGDGHTLFYDSRYTTGTVIYNGLTYNNIMLLYDLVLDQLVLLNLDKAGGIMIPSDHIDEFSLHNHTFINLKPGKTQVAGIDPGYYDLLYSGTKDLLVKRTKKITETIGQHKVVRTVSQRDKYYLLKDTTYIPVKSKNDFLKQLSETRQQNQLFIKQQRLNFRKEKENSMVELLKFHDSLNR</sequence>